<dbReference type="SUPFAM" id="SSF110087">
    <property type="entry name" value="DR1885-like metal-binding protein"/>
    <property type="match status" value="1"/>
</dbReference>
<dbReference type="Pfam" id="PF07987">
    <property type="entry name" value="DUF1775"/>
    <property type="match status" value="1"/>
</dbReference>
<dbReference type="Gene3D" id="2.60.40.2230">
    <property type="entry name" value="Uncharacterised protein YcnI-like PF07987, DUF1775"/>
    <property type="match status" value="1"/>
</dbReference>
<protein>
    <submittedName>
        <fullName evidence="3">Copper chaperone PCu(A)C</fullName>
    </submittedName>
</protein>
<dbReference type="Pfam" id="PF04314">
    <property type="entry name" value="PCuAC"/>
    <property type="match status" value="1"/>
</dbReference>
<proteinExistence type="predicted"/>
<dbReference type="InterPro" id="IPR012533">
    <property type="entry name" value="YcnI-copper_dom"/>
</dbReference>
<organism evidence="3 4">
    <name type="scientific">Ottowia pentelensis</name>
    <dbReference type="NCBI Taxonomy" id="511108"/>
    <lineage>
        <taxon>Bacteria</taxon>
        <taxon>Pseudomonadati</taxon>
        <taxon>Pseudomonadota</taxon>
        <taxon>Betaproteobacteria</taxon>
        <taxon>Burkholderiales</taxon>
        <taxon>Comamonadaceae</taxon>
        <taxon>Ottowia</taxon>
    </lineage>
</organism>
<gene>
    <name evidence="3" type="ORF">ACFFGG_09495</name>
</gene>
<dbReference type="Proteomes" id="UP001589834">
    <property type="component" value="Unassembled WGS sequence"/>
</dbReference>
<feature type="domain" description="YncI copper-binding" evidence="2">
    <location>
        <begin position="23"/>
        <end position="159"/>
    </location>
</feature>
<dbReference type="EMBL" id="JBHLTN010000018">
    <property type="protein sequence ID" value="MFC0592790.1"/>
    <property type="molecule type" value="Genomic_DNA"/>
</dbReference>
<dbReference type="PANTHER" id="PTHR36302:SF1">
    <property type="entry name" value="COPPER CHAPERONE PCU(A)C"/>
    <property type="match status" value="1"/>
</dbReference>
<evidence type="ECO:0000256" key="1">
    <source>
        <dbReference type="SAM" id="SignalP"/>
    </source>
</evidence>
<dbReference type="Gene3D" id="2.60.40.1890">
    <property type="entry name" value="PCu(A)C copper chaperone"/>
    <property type="match status" value="1"/>
</dbReference>
<dbReference type="PANTHER" id="PTHR36302">
    <property type="entry name" value="BLR7088 PROTEIN"/>
    <property type="match status" value="1"/>
</dbReference>
<feature type="chain" id="PRO_5047105915" evidence="1">
    <location>
        <begin position="23"/>
        <end position="298"/>
    </location>
</feature>
<accession>A0ABV6PSJ5</accession>
<dbReference type="RefSeq" id="WP_377482513.1">
    <property type="nucleotide sequence ID" value="NZ_JBHLTN010000018.1"/>
</dbReference>
<dbReference type="InterPro" id="IPR038507">
    <property type="entry name" value="YcnI-like_sf"/>
</dbReference>
<dbReference type="CDD" id="cd08545">
    <property type="entry name" value="YcnI_like"/>
    <property type="match status" value="1"/>
</dbReference>
<name>A0ABV6PSJ5_9BURK</name>
<evidence type="ECO:0000313" key="3">
    <source>
        <dbReference type="EMBL" id="MFC0592790.1"/>
    </source>
</evidence>
<reference evidence="3 4" key="1">
    <citation type="submission" date="2024-09" db="EMBL/GenBank/DDBJ databases">
        <authorList>
            <person name="Sun Q."/>
            <person name="Mori K."/>
        </authorList>
    </citation>
    <scope>NUCLEOTIDE SEQUENCE [LARGE SCALE GENOMIC DNA]</scope>
    <source>
        <strain evidence="3 4">NCAIM B.02336</strain>
    </source>
</reference>
<keyword evidence="4" id="KW-1185">Reference proteome</keyword>
<dbReference type="InterPro" id="IPR058248">
    <property type="entry name" value="Lxx211020-like"/>
</dbReference>
<comment type="caution">
    <text evidence="3">The sequence shown here is derived from an EMBL/GenBank/DDBJ whole genome shotgun (WGS) entry which is preliminary data.</text>
</comment>
<evidence type="ECO:0000259" key="2">
    <source>
        <dbReference type="Pfam" id="PF07987"/>
    </source>
</evidence>
<feature type="signal peptide" evidence="1">
    <location>
        <begin position="1"/>
        <end position="22"/>
    </location>
</feature>
<dbReference type="InterPro" id="IPR036182">
    <property type="entry name" value="PCuAC_sf"/>
</dbReference>
<dbReference type="InterPro" id="IPR007410">
    <property type="entry name" value="LpqE-like"/>
</dbReference>
<keyword evidence="1" id="KW-0732">Signal</keyword>
<evidence type="ECO:0000313" key="4">
    <source>
        <dbReference type="Proteomes" id="UP001589834"/>
    </source>
</evidence>
<sequence>MSLHSRLLVAGLLSAGSALAFAHVALPPGPAVAGSAYEAVFRVGHACKDARATTALTVRLPRGFALQEVPAHAGWTSTIDRSGDGTVRWTADRADQALPGEQKGAFVLRGQLPAEAGTLYFKVLQTCDVGSADWSQVPSSGSAGAPGEQLAFPAARLQVVAPGTAPVAASEAWVRAAAPGQGVTGGFMKLAAGVPLRLVGVSTPAAGVAEVHEMKMEGDVMKMRPIAALDLPAHQSVELKPGGFHVMLMDLKQPLAAGQQVPLTLTFEDAQGAKSTLQVQAPVMQAPAVGAHAPAHRH</sequence>